<dbReference type="OrthoDB" id="5390672at2759"/>
<dbReference type="InterPro" id="IPR019315">
    <property type="entry name" value="MMTA2_N"/>
</dbReference>
<proteinExistence type="predicted"/>
<evidence type="ECO:0000256" key="1">
    <source>
        <dbReference type="SAM" id="MobiDB-lite"/>
    </source>
</evidence>
<sequence length="242" mass="25902">MDLLSTIRKTGSRGGVNFSWDEVANSSHRENYLGHSLKAPVGRWAKGRDLNWYAKSEATAASSNETDEERQDREQKEELRKIKEAEEDAMAKALGLPPPVRNTSGANAVEVEPKRQRDQDDMGTTEENEDDTGAEAETEAGALTGAATETVGDAALIVPRDETNEIATGIGIAIADSVEIVKEVEAEIGETTDVMMGEMRGETSDGREIGAGSDTVRDQGSADDGVLEQILAAMINAAISIH</sequence>
<feature type="region of interest" description="Disordered" evidence="1">
    <location>
        <begin position="92"/>
        <end position="135"/>
    </location>
</feature>
<dbReference type="Pfam" id="PF10159">
    <property type="entry name" value="MMtag"/>
    <property type="match status" value="1"/>
</dbReference>
<feature type="region of interest" description="Disordered" evidence="1">
    <location>
        <begin position="57"/>
        <end position="79"/>
    </location>
</feature>
<dbReference type="InterPro" id="IPR039207">
    <property type="entry name" value="MMTAG2-like"/>
</dbReference>
<dbReference type="EMBL" id="KZ679260">
    <property type="protein sequence ID" value="PTB42541.1"/>
    <property type="molecule type" value="Genomic_DNA"/>
</dbReference>
<reference evidence="3 4" key="1">
    <citation type="submission" date="2016-07" db="EMBL/GenBank/DDBJ databases">
        <title>Multiple horizontal gene transfer events from other fungi enriched the ability of initially mycotrophic Trichoderma (Ascomycota) to feed on dead plant biomass.</title>
        <authorList>
            <consortium name="DOE Joint Genome Institute"/>
            <person name="Aerts A."/>
            <person name="Atanasova L."/>
            <person name="Chenthamara K."/>
            <person name="Zhang J."/>
            <person name="Grujic M."/>
            <person name="Henrissat B."/>
            <person name="Kuo A."/>
            <person name="Salamov A."/>
            <person name="Lipzen A."/>
            <person name="Labutti K."/>
            <person name="Barry K."/>
            <person name="Miao Y."/>
            <person name="Rahimi M.J."/>
            <person name="Shen Q."/>
            <person name="Grigoriev I.V."/>
            <person name="Kubicek C.P."/>
            <person name="Druzhinina I.S."/>
        </authorList>
    </citation>
    <scope>NUCLEOTIDE SEQUENCE [LARGE SCALE GENOMIC DNA]</scope>
    <source>
        <strain evidence="3 4">CBS 433.97</strain>
    </source>
</reference>
<accession>A0A2T3ZCL8</accession>
<organism evidence="3 4">
    <name type="scientific">Trichoderma asperellum (strain ATCC 204424 / CBS 433.97 / NBRC 101777)</name>
    <dbReference type="NCBI Taxonomy" id="1042311"/>
    <lineage>
        <taxon>Eukaryota</taxon>
        <taxon>Fungi</taxon>
        <taxon>Dikarya</taxon>
        <taxon>Ascomycota</taxon>
        <taxon>Pezizomycotina</taxon>
        <taxon>Sordariomycetes</taxon>
        <taxon>Hypocreomycetidae</taxon>
        <taxon>Hypocreales</taxon>
        <taxon>Hypocreaceae</taxon>
        <taxon>Trichoderma</taxon>
    </lineage>
</organism>
<feature type="compositionally biased region" description="Acidic residues" evidence="1">
    <location>
        <begin position="121"/>
        <end position="135"/>
    </location>
</feature>
<feature type="domain" description="Multiple myeloma tumor-associated protein 2-like N-terminal" evidence="2">
    <location>
        <begin position="11"/>
        <end position="95"/>
    </location>
</feature>
<dbReference type="PANTHER" id="PTHR14580:SF0">
    <property type="entry name" value="MULTIPLE MYELOMA TUMOR-ASSOCIATED PROTEIN 2"/>
    <property type="match status" value="1"/>
</dbReference>
<evidence type="ECO:0000259" key="2">
    <source>
        <dbReference type="Pfam" id="PF10159"/>
    </source>
</evidence>
<name>A0A2T3ZCL8_TRIA4</name>
<gene>
    <name evidence="3" type="ORF">M441DRAFT_36473</name>
</gene>
<keyword evidence="4" id="KW-1185">Reference proteome</keyword>
<dbReference type="Proteomes" id="UP000240493">
    <property type="component" value="Unassembled WGS sequence"/>
</dbReference>
<evidence type="ECO:0000313" key="3">
    <source>
        <dbReference type="EMBL" id="PTB42541.1"/>
    </source>
</evidence>
<evidence type="ECO:0000313" key="4">
    <source>
        <dbReference type="Proteomes" id="UP000240493"/>
    </source>
</evidence>
<feature type="compositionally biased region" description="Basic and acidic residues" evidence="1">
    <location>
        <begin position="111"/>
        <end position="120"/>
    </location>
</feature>
<dbReference type="PANTHER" id="PTHR14580">
    <property type="entry name" value="MULTIPLE MYELOMA TUMOR-ASSOCIATED PROTEIN 2 FAMILY MEMBER"/>
    <property type="match status" value="1"/>
</dbReference>
<feature type="compositionally biased region" description="Basic and acidic residues" evidence="1">
    <location>
        <begin position="70"/>
        <end position="79"/>
    </location>
</feature>
<dbReference type="AlphaFoldDB" id="A0A2T3ZCL8"/>
<protein>
    <recommendedName>
        <fullName evidence="2">Multiple myeloma tumor-associated protein 2-like N-terminal domain-containing protein</fullName>
    </recommendedName>
</protein>